<keyword evidence="3" id="KW-0418">Kinase</keyword>
<dbReference type="Pfam" id="PF03781">
    <property type="entry name" value="FGE-sulfatase"/>
    <property type="match status" value="1"/>
</dbReference>
<keyword evidence="4" id="KW-1185">Reference proteome</keyword>
<dbReference type="PANTHER" id="PTHR23150:SF19">
    <property type="entry name" value="FORMYLGLYCINE-GENERATING ENZYME"/>
    <property type="match status" value="1"/>
</dbReference>
<dbReference type="EC" id="2.7.11.1" evidence="3"/>
<evidence type="ECO:0000313" key="3">
    <source>
        <dbReference type="EMBL" id="QDT23215.1"/>
    </source>
</evidence>
<organism evidence="3 4">
    <name type="scientific">Gimesia chilikensis</name>
    <dbReference type="NCBI Taxonomy" id="2605989"/>
    <lineage>
        <taxon>Bacteria</taxon>
        <taxon>Pseudomonadati</taxon>
        <taxon>Planctomycetota</taxon>
        <taxon>Planctomycetia</taxon>
        <taxon>Planctomycetales</taxon>
        <taxon>Planctomycetaceae</taxon>
        <taxon>Gimesia</taxon>
    </lineage>
</organism>
<dbReference type="InterPro" id="IPR005532">
    <property type="entry name" value="SUMF_dom"/>
</dbReference>
<feature type="coiled-coil region" evidence="1">
    <location>
        <begin position="95"/>
        <end position="122"/>
    </location>
</feature>
<dbReference type="InterPro" id="IPR042095">
    <property type="entry name" value="SUMF_sf"/>
</dbReference>
<keyword evidence="1" id="KW-0175">Coiled coil</keyword>
<evidence type="ECO:0000313" key="4">
    <source>
        <dbReference type="Proteomes" id="UP000320421"/>
    </source>
</evidence>
<dbReference type="InterPro" id="IPR051043">
    <property type="entry name" value="Sulfatase_Mod_Factor_Kinase"/>
</dbReference>
<dbReference type="Proteomes" id="UP000320421">
    <property type="component" value="Chromosome"/>
</dbReference>
<keyword evidence="3" id="KW-0808">Transferase</keyword>
<proteinExistence type="predicted"/>
<sequence length="379" mass="43074">MTHQKSFTSIVPRQLCLSVVLMLLLSVSSHVVIAQQQQQRKLKKTSGVVASSDLGEFGDVQIFERSKVILPPNLSGTMLDRVHQGFVPGKKSTWMQDRLAEIEQAQKEKEKQAEEAAHIRLLKQFVDELVLITPGKGKFPKSFKMGSEKGEPSEKPVHDVTFTEGFWISKYEVPQNLYEAIMGRNPSRWKGPRNSAEMFDWKTANMFCDQLTLQLRKHRLIRKDQLIRLPTEAEWEYCCRAGTDTAYSFGDQAQKPGEMGKEASLLDPYAWHTGNAAGNDPPVGALKPNPWGLYDMHGYLWEFVADPWHDDYQDAPTDGSVWDTMQENPHRIARGGAWTDRYDRLRSAYRAKITPETISPALGLRCVKARNAKVKKLEN</sequence>
<dbReference type="PANTHER" id="PTHR23150">
    <property type="entry name" value="SULFATASE MODIFYING FACTOR 1, 2"/>
    <property type="match status" value="1"/>
</dbReference>
<dbReference type="GO" id="GO:0004674">
    <property type="term" value="F:protein serine/threonine kinase activity"/>
    <property type="evidence" value="ECO:0007669"/>
    <property type="project" value="UniProtKB-EC"/>
</dbReference>
<dbReference type="Gene3D" id="3.90.1580.10">
    <property type="entry name" value="paralog of FGE (formylglycine-generating enzyme)"/>
    <property type="match status" value="1"/>
</dbReference>
<evidence type="ECO:0000256" key="1">
    <source>
        <dbReference type="SAM" id="Coils"/>
    </source>
</evidence>
<dbReference type="InterPro" id="IPR016187">
    <property type="entry name" value="CTDL_fold"/>
</dbReference>
<reference evidence="3 4" key="1">
    <citation type="submission" date="2019-02" db="EMBL/GenBank/DDBJ databases">
        <title>Deep-cultivation of Planctomycetes and their phenomic and genomic characterization uncovers novel biology.</title>
        <authorList>
            <person name="Wiegand S."/>
            <person name="Jogler M."/>
            <person name="Boedeker C."/>
            <person name="Pinto D."/>
            <person name="Vollmers J."/>
            <person name="Rivas-Marin E."/>
            <person name="Kohn T."/>
            <person name="Peeters S.H."/>
            <person name="Heuer A."/>
            <person name="Rast P."/>
            <person name="Oberbeckmann S."/>
            <person name="Bunk B."/>
            <person name="Jeske O."/>
            <person name="Meyerdierks A."/>
            <person name="Storesund J.E."/>
            <person name="Kallscheuer N."/>
            <person name="Luecker S."/>
            <person name="Lage O.M."/>
            <person name="Pohl T."/>
            <person name="Merkel B.J."/>
            <person name="Hornburger P."/>
            <person name="Mueller R.-W."/>
            <person name="Bruemmer F."/>
            <person name="Labrenz M."/>
            <person name="Spormann A.M."/>
            <person name="Op den Camp H."/>
            <person name="Overmann J."/>
            <person name="Amann R."/>
            <person name="Jetten M.S.M."/>
            <person name="Mascher T."/>
            <person name="Medema M.H."/>
            <person name="Devos D.P."/>
            <person name="Kaster A.-K."/>
            <person name="Ovreas L."/>
            <person name="Rohde M."/>
            <person name="Galperin M.Y."/>
            <person name="Jogler C."/>
        </authorList>
    </citation>
    <scope>NUCLEOTIDE SEQUENCE [LARGE SCALE GENOMIC DNA]</scope>
    <source>
        <strain evidence="3 4">HG66A1</strain>
    </source>
</reference>
<dbReference type="SUPFAM" id="SSF56436">
    <property type="entry name" value="C-type lectin-like"/>
    <property type="match status" value="1"/>
</dbReference>
<dbReference type="GO" id="GO:0120147">
    <property type="term" value="F:formylglycine-generating oxidase activity"/>
    <property type="evidence" value="ECO:0007669"/>
    <property type="project" value="TreeGrafter"/>
</dbReference>
<dbReference type="AlphaFoldDB" id="A0A517PV23"/>
<gene>
    <name evidence="3" type="primary">pkn1_6</name>
    <name evidence="3" type="ORF">HG66A1_50310</name>
</gene>
<dbReference type="EMBL" id="CP036266">
    <property type="protein sequence ID" value="QDT23215.1"/>
    <property type="molecule type" value="Genomic_DNA"/>
</dbReference>
<dbReference type="RefSeq" id="WP_232106667.1">
    <property type="nucleotide sequence ID" value="NZ_CP036266.1"/>
</dbReference>
<evidence type="ECO:0000259" key="2">
    <source>
        <dbReference type="Pfam" id="PF03781"/>
    </source>
</evidence>
<name>A0A517PV23_9PLAN</name>
<protein>
    <submittedName>
        <fullName evidence="3">Serine/threonine-protein kinase pkn1</fullName>
        <ecNumber evidence="3">2.7.11.1</ecNumber>
    </submittedName>
</protein>
<accession>A0A517PV23</accession>
<feature type="domain" description="Sulfatase-modifying factor enzyme-like" evidence="2">
    <location>
        <begin position="142"/>
        <end position="368"/>
    </location>
</feature>